<dbReference type="EMBL" id="SLXH01000026">
    <property type="protein sequence ID" value="TCP15075.1"/>
    <property type="molecule type" value="Genomic_DNA"/>
</dbReference>
<accession>A0A4R2N494</accession>
<evidence type="ECO:0000256" key="1">
    <source>
        <dbReference type="ARBA" id="ARBA00023125"/>
    </source>
</evidence>
<comment type="caution">
    <text evidence="4">The sequence shown here is derived from an EMBL/GenBank/DDBJ whole genome shotgun (WGS) entry which is preliminary data.</text>
</comment>
<evidence type="ECO:0000256" key="3">
    <source>
        <dbReference type="SAM" id="MobiDB-lite"/>
    </source>
</evidence>
<organism evidence="4 5">
    <name type="scientific">Simplicispira metamorpha</name>
    <dbReference type="NCBI Taxonomy" id="80881"/>
    <lineage>
        <taxon>Bacteria</taxon>
        <taxon>Pseudomonadati</taxon>
        <taxon>Pseudomonadota</taxon>
        <taxon>Betaproteobacteria</taxon>
        <taxon>Burkholderiales</taxon>
        <taxon>Comamonadaceae</taxon>
        <taxon>Simplicispira</taxon>
    </lineage>
</organism>
<evidence type="ECO:0000313" key="5">
    <source>
        <dbReference type="Proteomes" id="UP000295182"/>
    </source>
</evidence>
<feature type="non-terminal residue" evidence="4">
    <location>
        <position position="1"/>
    </location>
</feature>
<keyword evidence="1 2" id="KW-0238">DNA-binding</keyword>
<sequence length="146" mass="15495">DALISGKLYGQPTERTSKSGKPFALAKVRAAAGDGESLFVNVIAFDAAPCTALLALGDGDSVALSGSLTPKVWVDKEGNARPGLDLVAHQVLTAYHVTRKRNAMQRGENVSGNAPATRQQRPKDEAWRAMAPRDRSGLDDGAPLDW</sequence>
<dbReference type="RefSeq" id="WP_132750457.1">
    <property type="nucleotide sequence ID" value="NZ_SLXH01000026.1"/>
</dbReference>
<name>A0A4R2N494_9BURK</name>
<dbReference type="PROSITE" id="PS50935">
    <property type="entry name" value="SSB"/>
    <property type="match status" value="1"/>
</dbReference>
<keyword evidence="5" id="KW-1185">Reference proteome</keyword>
<evidence type="ECO:0000256" key="2">
    <source>
        <dbReference type="PROSITE-ProRule" id="PRU00252"/>
    </source>
</evidence>
<proteinExistence type="predicted"/>
<dbReference type="InterPro" id="IPR012340">
    <property type="entry name" value="NA-bd_OB-fold"/>
</dbReference>
<dbReference type="Proteomes" id="UP000295182">
    <property type="component" value="Unassembled WGS sequence"/>
</dbReference>
<reference evidence="4 5" key="1">
    <citation type="submission" date="2019-03" db="EMBL/GenBank/DDBJ databases">
        <title>Genomic Encyclopedia of Type Strains, Phase IV (KMG-IV): sequencing the most valuable type-strain genomes for metagenomic binning, comparative biology and taxonomic classification.</title>
        <authorList>
            <person name="Goeker M."/>
        </authorList>
    </citation>
    <scope>NUCLEOTIDE SEQUENCE [LARGE SCALE GENOMIC DNA]</scope>
    <source>
        <strain evidence="4 5">DSM 1837</strain>
    </source>
</reference>
<dbReference type="GO" id="GO:0003697">
    <property type="term" value="F:single-stranded DNA binding"/>
    <property type="evidence" value="ECO:0007669"/>
    <property type="project" value="InterPro"/>
</dbReference>
<dbReference type="InterPro" id="IPR000424">
    <property type="entry name" value="Primosome_PriB/ssb"/>
</dbReference>
<dbReference type="SUPFAM" id="SSF50249">
    <property type="entry name" value="Nucleic acid-binding proteins"/>
    <property type="match status" value="1"/>
</dbReference>
<gene>
    <name evidence="4" type="ORF">EV674_12673</name>
</gene>
<dbReference type="Gene3D" id="2.40.50.140">
    <property type="entry name" value="Nucleic acid-binding proteins"/>
    <property type="match status" value="1"/>
</dbReference>
<dbReference type="Pfam" id="PF00436">
    <property type="entry name" value="SSB"/>
    <property type="match status" value="1"/>
</dbReference>
<evidence type="ECO:0000313" key="4">
    <source>
        <dbReference type="EMBL" id="TCP15075.1"/>
    </source>
</evidence>
<dbReference type="AlphaFoldDB" id="A0A4R2N494"/>
<feature type="compositionally biased region" description="Polar residues" evidence="3">
    <location>
        <begin position="108"/>
        <end position="119"/>
    </location>
</feature>
<feature type="region of interest" description="Disordered" evidence="3">
    <location>
        <begin position="100"/>
        <end position="146"/>
    </location>
</feature>
<protein>
    <submittedName>
        <fullName evidence="4">Single-stranded DNA-binding protein</fullName>
    </submittedName>
</protein>
<feature type="compositionally biased region" description="Basic and acidic residues" evidence="3">
    <location>
        <begin position="121"/>
        <end position="138"/>
    </location>
</feature>